<evidence type="ECO:0000313" key="6">
    <source>
        <dbReference type="Proteomes" id="UP001457282"/>
    </source>
</evidence>
<feature type="compositionally biased region" description="Acidic residues" evidence="1">
    <location>
        <begin position="230"/>
        <end position="241"/>
    </location>
</feature>
<keyword evidence="6" id="KW-1185">Reference proteome</keyword>
<sequence>MSNHWREYRFAEVGGGRFEYNGGEVHWVEGIDPDKFSWTDLNSFAWRLGYRKPPVYYWFKYHAKPKYLPIRTDKEAVGMFSDLPKARKVEVYYVGGGDRDVEVCEKDDQMKEFLEVVPHLKFMPEIVMVPLKAANVGNDKGKMKELDIENSEGEEGTDHDDEVDDDVDDKFIDSDYELNPEDDNEKCGFEADDVEFGENVDDVNEIEEWTEMGFAGEISENSQDSAELPSVDEESEDEVDDGSVSIKKKKKIKGKHWVSERDMKTPHFKLGQHFDNRFQFKNAVRHYAVLNRANLHFQKNDKKQAIVVCGKKQKGKRSERKCPFWLYASSISDDSPVFVVKTCDLIHKNCPLVARVNMCTTTYLAESYKKRWKADPYMSRKNFQDTVQDDLKQNISVKQVWRTRQKALKLNEGSEAQQYNLLMTYANVLQETNPNTTVDLKTEMEGDVRKFKRIYVCFDACRRGWLEGCRPIIGLDGCHIKGQYPGQILSAVGIDANNGLFPIAFAIVELESYDSWTWFIKHLMVDLNMNSGAAYVFMSAKQKGLLDAVKDLLPEAEHRHCVRHMYNNFKKKNPGPTLKNMVWAAARDTTEAMSIGKTDHLIGYLRRWALSGIPCPHAIACIFVKGHDPALYVHPYYSKQFYLQAYAYPINPVPGINLWKMVHHPIEPPPFRRMPGRPKKVRRKEEGETIPVGEKTAIATTPTFPTSNKLPRSDYQHGKCSVCGNPKHNKRTCPTLKARSEASGSKTVPPQSAASNSMQPSVQPLSSSQPIGSSNTMLKLDYFIHPLTRKLKKTKAPPRKSKVSDDKDGTTKGRKIWKY</sequence>
<evidence type="ECO:0000256" key="1">
    <source>
        <dbReference type="SAM" id="MobiDB-lite"/>
    </source>
</evidence>
<dbReference type="InterPro" id="IPR018289">
    <property type="entry name" value="MULE_transposase_dom"/>
</dbReference>
<feature type="domain" description="Transposase MuDR plant" evidence="2">
    <location>
        <begin position="269"/>
        <end position="331"/>
    </location>
</feature>
<dbReference type="Pfam" id="PF10551">
    <property type="entry name" value="MULE"/>
    <property type="match status" value="1"/>
</dbReference>
<feature type="domain" description="PB1-like" evidence="4">
    <location>
        <begin position="9"/>
        <end position="93"/>
    </location>
</feature>
<dbReference type="Proteomes" id="UP001457282">
    <property type="component" value="Unassembled WGS sequence"/>
</dbReference>
<feature type="compositionally biased region" description="Low complexity" evidence="1">
    <location>
        <begin position="757"/>
        <end position="770"/>
    </location>
</feature>
<dbReference type="AlphaFoldDB" id="A0AAW1YMZ8"/>
<feature type="compositionally biased region" description="Basic and acidic residues" evidence="1">
    <location>
        <begin position="802"/>
        <end position="811"/>
    </location>
</feature>
<feature type="region of interest" description="Disordered" evidence="1">
    <location>
        <begin position="726"/>
        <end position="773"/>
    </location>
</feature>
<dbReference type="Pfam" id="PF03108">
    <property type="entry name" value="DBD_Tnp_Mut"/>
    <property type="match status" value="1"/>
</dbReference>
<dbReference type="PANTHER" id="PTHR31973">
    <property type="entry name" value="POLYPROTEIN, PUTATIVE-RELATED"/>
    <property type="match status" value="1"/>
</dbReference>
<feature type="domain" description="MULE transposase" evidence="3">
    <location>
        <begin position="473"/>
        <end position="568"/>
    </location>
</feature>
<dbReference type="Pfam" id="PF26130">
    <property type="entry name" value="PB1-like"/>
    <property type="match status" value="1"/>
</dbReference>
<accession>A0AAW1YMZ8</accession>
<dbReference type="EMBL" id="JBEDUW010000001">
    <property type="protein sequence ID" value="KAK9950028.1"/>
    <property type="molecule type" value="Genomic_DNA"/>
</dbReference>
<feature type="region of interest" description="Disordered" evidence="1">
    <location>
        <begin position="788"/>
        <end position="819"/>
    </location>
</feature>
<name>A0AAW1YMZ8_RUBAR</name>
<reference evidence="5 6" key="1">
    <citation type="journal article" date="2023" name="G3 (Bethesda)">
        <title>A chromosome-length genome assembly and annotation of blackberry (Rubus argutus, cv. 'Hillquist').</title>
        <authorList>
            <person name="Bruna T."/>
            <person name="Aryal R."/>
            <person name="Dudchenko O."/>
            <person name="Sargent D.J."/>
            <person name="Mead D."/>
            <person name="Buti M."/>
            <person name="Cavallini A."/>
            <person name="Hytonen T."/>
            <person name="Andres J."/>
            <person name="Pham M."/>
            <person name="Weisz D."/>
            <person name="Mascagni F."/>
            <person name="Usai G."/>
            <person name="Natali L."/>
            <person name="Bassil N."/>
            <person name="Fernandez G.E."/>
            <person name="Lomsadze A."/>
            <person name="Armour M."/>
            <person name="Olukolu B."/>
            <person name="Poorten T."/>
            <person name="Britton C."/>
            <person name="Davik J."/>
            <person name="Ashrafi H."/>
            <person name="Aiden E.L."/>
            <person name="Borodovsky M."/>
            <person name="Worthington M."/>
        </authorList>
    </citation>
    <scope>NUCLEOTIDE SEQUENCE [LARGE SCALE GENOMIC DNA]</scope>
    <source>
        <strain evidence="5">PI 553951</strain>
    </source>
</reference>
<dbReference type="InterPro" id="IPR004332">
    <property type="entry name" value="Transposase_MuDR"/>
</dbReference>
<evidence type="ECO:0000313" key="5">
    <source>
        <dbReference type="EMBL" id="KAK9950028.1"/>
    </source>
</evidence>
<feature type="compositionally biased region" description="Basic residues" evidence="1">
    <location>
        <begin position="788"/>
        <end position="801"/>
    </location>
</feature>
<comment type="caution">
    <text evidence="5">The sequence shown here is derived from an EMBL/GenBank/DDBJ whole genome shotgun (WGS) entry which is preliminary data.</text>
</comment>
<gene>
    <name evidence="5" type="ORF">M0R45_005534</name>
</gene>
<evidence type="ECO:0000259" key="2">
    <source>
        <dbReference type="Pfam" id="PF03108"/>
    </source>
</evidence>
<dbReference type="PANTHER" id="PTHR31973:SF187">
    <property type="entry name" value="MUTATOR TRANSPOSASE MUDRA PROTEIN"/>
    <property type="match status" value="1"/>
</dbReference>
<proteinExistence type="predicted"/>
<evidence type="ECO:0000259" key="3">
    <source>
        <dbReference type="Pfam" id="PF10551"/>
    </source>
</evidence>
<feature type="compositionally biased region" description="Polar residues" evidence="1">
    <location>
        <begin position="742"/>
        <end position="756"/>
    </location>
</feature>
<dbReference type="InterPro" id="IPR058594">
    <property type="entry name" value="PB1-like_dom_pln"/>
</dbReference>
<organism evidence="5 6">
    <name type="scientific">Rubus argutus</name>
    <name type="common">Southern blackberry</name>
    <dbReference type="NCBI Taxonomy" id="59490"/>
    <lineage>
        <taxon>Eukaryota</taxon>
        <taxon>Viridiplantae</taxon>
        <taxon>Streptophyta</taxon>
        <taxon>Embryophyta</taxon>
        <taxon>Tracheophyta</taxon>
        <taxon>Spermatophyta</taxon>
        <taxon>Magnoliopsida</taxon>
        <taxon>eudicotyledons</taxon>
        <taxon>Gunneridae</taxon>
        <taxon>Pentapetalae</taxon>
        <taxon>rosids</taxon>
        <taxon>fabids</taxon>
        <taxon>Rosales</taxon>
        <taxon>Rosaceae</taxon>
        <taxon>Rosoideae</taxon>
        <taxon>Rosoideae incertae sedis</taxon>
        <taxon>Rubus</taxon>
    </lineage>
</organism>
<protein>
    <submittedName>
        <fullName evidence="5">Uncharacterized protein</fullName>
    </submittedName>
</protein>
<feature type="region of interest" description="Disordered" evidence="1">
    <location>
        <begin position="216"/>
        <end position="245"/>
    </location>
</feature>
<evidence type="ECO:0000259" key="4">
    <source>
        <dbReference type="Pfam" id="PF26130"/>
    </source>
</evidence>